<reference evidence="2" key="1">
    <citation type="journal article" date="2019" name="Int. J. Syst. Evol. Microbiol.">
        <title>The Global Catalogue of Microorganisms (GCM) 10K type strain sequencing project: providing services to taxonomists for standard genome sequencing and annotation.</title>
        <authorList>
            <consortium name="The Broad Institute Genomics Platform"/>
            <consortium name="The Broad Institute Genome Sequencing Center for Infectious Disease"/>
            <person name="Wu L."/>
            <person name="Ma J."/>
        </authorList>
    </citation>
    <scope>NUCLEOTIDE SEQUENCE [LARGE SCALE GENOMIC DNA]</scope>
    <source>
        <strain evidence="2">JCM 17927</strain>
    </source>
</reference>
<gene>
    <name evidence="1" type="ORF">GCM10023189_17380</name>
</gene>
<proteinExistence type="predicted"/>
<dbReference type="EMBL" id="BAABHD010000022">
    <property type="protein sequence ID" value="GAA4453014.1"/>
    <property type="molecule type" value="Genomic_DNA"/>
</dbReference>
<dbReference type="Proteomes" id="UP001501175">
    <property type="component" value="Unassembled WGS sequence"/>
</dbReference>
<sequence length="131" mass="15154">MKLLLDENLPLSLRHEFELPIEVITVQYMQWKGRKNGELLGLMAMSGFDGIITADQRMYTDEVVRRFNLHFCLLRSRDTQLETLLPLVRQMNTFLIQEHDQLMQARTSRIISTDGLADEEEVLAELCQSAG</sequence>
<evidence type="ECO:0000313" key="2">
    <source>
        <dbReference type="Proteomes" id="UP001501175"/>
    </source>
</evidence>
<keyword evidence="2" id="KW-1185">Reference proteome</keyword>
<dbReference type="RefSeq" id="WP_345242588.1">
    <property type="nucleotide sequence ID" value="NZ_BAABHD010000022.1"/>
</dbReference>
<protein>
    <recommendedName>
        <fullName evidence="3">DUF5615 domain-containing protein</fullName>
    </recommendedName>
</protein>
<name>A0ABP8MQX5_9BACT</name>
<organism evidence="1 2">
    <name type="scientific">Nibrella saemangeumensis</name>
    <dbReference type="NCBI Taxonomy" id="1084526"/>
    <lineage>
        <taxon>Bacteria</taxon>
        <taxon>Pseudomonadati</taxon>
        <taxon>Bacteroidota</taxon>
        <taxon>Cytophagia</taxon>
        <taxon>Cytophagales</taxon>
        <taxon>Spirosomataceae</taxon>
        <taxon>Nibrella</taxon>
    </lineage>
</organism>
<comment type="caution">
    <text evidence="1">The sequence shown here is derived from an EMBL/GenBank/DDBJ whole genome shotgun (WGS) entry which is preliminary data.</text>
</comment>
<accession>A0ABP8MQX5</accession>
<evidence type="ECO:0000313" key="1">
    <source>
        <dbReference type="EMBL" id="GAA4453014.1"/>
    </source>
</evidence>
<evidence type="ECO:0008006" key="3">
    <source>
        <dbReference type="Google" id="ProtNLM"/>
    </source>
</evidence>